<dbReference type="AlphaFoldDB" id="A0A1G9RN41"/>
<reference evidence="2" key="1">
    <citation type="submission" date="2016-10" db="EMBL/GenBank/DDBJ databases">
        <authorList>
            <person name="Varghese N."/>
            <person name="Submissions S."/>
        </authorList>
    </citation>
    <scope>NUCLEOTIDE SEQUENCE [LARGE SCALE GENOMIC DNA]</scope>
    <source>
        <strain evidence="2">DSM 19110</strain>
    </source>
</reference>
<protein>
    <submittedName>
        <fullName evidence="1">Uncharacterized protein</fullName>
    </submittedName>
</protein>
<keyword evidence="2" id="KW-1185">Reference proteome</keyword>
<gene>
    <name evidence="1" type="ORF">SAMN05421820_103293</name>
</gene>
<evidence type="ECO:0000313" key="1">
    <source>
        <dbReference type="EMBL" id="SDM24347.1"/>
    </source>
</evidence>
<proteinExistence type="predicted"/>
<name>A0A1G9RN41_9SPHI</name>
<sequence length="41" mass="4221">MNNQVTATGRTVSVIVGGQVITYNEVVDTVNFVSLLPGVGA</sequence>
<organism evidence="1 2">
    <name type="scientific">Pedobacter steynii</name>
    <dbReference type="NCBI Taxonomy" id="430522"/>
    <lineage>
        <taxon>Bacteria</taxon>
        <taxon>Pseudomonadati</taxon>
        <taxon>Bacteroidota</taxon>
        <taxon>Sphingobacteriia</taxon>
        <taxon>Sphingobacteriales</taxon>
        <taxon>Sphingobacteriaceae</taxon>
        <taxon>Pedobacter</taxon>
    </lineage>
</organism>
<evidence type="ECO:0000313" key="2">
    <source>
        <dbReference type="Proteomes" id="UP000183200"/>
    </source>
</evidence>
<accession>A0A1G9RN41</accession>
<dbReference type="Proteomes" id="UP000183200">
    <property type="component" value="Unassembled WGS sequence"/>
</dbReference>
<dbReference type="EMBL" id="FNGY01000003">
    <property type="protein sequence ID" value="SDM24347.1"/>
    <property type="molecule type" value="Genomic_DNA"/>
</dbReference>